<sequence>MEDENSNSYPTSAFSGKPVVVKTKIRTEGGKDIPVHGLFTVLIIKIFQCAVSTFKMNARPLLDVLEEDSKRILREDEALQPNFDDGARDDKGGAVISSGVHDDEWRGTHAEAVALSQSRMRASFGGLECCTTFSGTRQFSAVPRESLARSTTLHLRSVRAAHTHSGAWHFAVESVHRIHFGVFSHPEKSMYVNFLCLQFHARLSCFCDQASAPPTCLWVEASVPFEAIKMNRHVSASRVVMSARPRGKSEYPRNEPGGRGWSRKGELTIRVVAECRRSFALSLKEETTHQQLSNLDIETSTNYGRIFISSKVLKTGPDRPVRPVGVPTGHPGGPAGHGDQNLIQKMKGAASFEPIPHARKRLSCILSPSPPLCLQTSLFRAFSLYRSNPDLHREATMEKTSCNSSPKSSAGVSDNTRVAKTLREIIQDQHDEADAPMLHQERPPAPAKMSLMALMEDEDGCADEEEEDSDEEAAKESRLCPFAACG</sequence>
<organism evidence="2 3">
    <name type="scientific">Platanthera guangdongensis</name>
    <dbReference type="NCBI Taxonomy" id="2320717"/>
    <lineage>
        <taxon>Eukaryota</taxon>
        <taxon>Viridiplantae</taxon>
        <taxon>Streptophyta</taxon>
        <taxon>Embryophyta</taxon>
        <taxon>Tracheophyta</taxon>
        <taxon>Spermatophyta</taxon>
        <taxon>Magnoliopsida</taxon>
        <taxon>Liliopsida</taxon>
        <taxon>Asparagales</taxon>
        <taxon>Orchidaceae</taxon>
        <taxon>Orchidoideae</taxon>
        <taxon>Orchideae</taxon>
        <taxon>Orchidinae</taxon>
        <taxon>Platanthera</taxon>
    </lineage>
</organism>
<name>A0ABR2MEW9_9ASPA</name>
<comment type="caution">
    <text evidence="2">The sequence shown here is derived from an EMBL/GenBank/DDBJ whole genome shotgun (WGS) entry which is preliminary data.</text>
</comment>
<evidence type="ECO:0000313" key="3">
    <source>
        <dbReference type="Proteomes" id="UP001412067"/>
    </source>
</evidence>
<feature type="compositionally biased region" description="Acidic residues" evidence="1">
    <location>
        <begin position="457"/>
        <end position="471"/>
    </location>
</feature>
<dbReference type="Proteomes" id="UP001412067">
    <property type="component" value="Unassembled WGS sequence"/>
</dbReference>
<evidence type="ECO:0000313" key="2">
    <source>
        <dbReference type="EMBL" id="KAK8962581.1"/>
    </source>
</evidence>
<reference evidence="2 3" key="1">
    <citation type="journal article" date="2022" name="Nat. Plants">
        <title>Genomes of leafy and leafless Platanthera orchids illuminate the evolution of mycoheterotrophy.</title>
        <authorList>
            <person name="Li M.H."/>
            <person name="Liu K.W."/>
            <person name="Li Z."/>
            <person name="Lu H.C."/>
            <person name="Ye Q.L."/>
            <person name="Zhang D."/>
            <person name="Wang J.Y."/>
            <person name="Li Y.F."/>
            <person name="Zhong Z.M."/>
            <person name="Liu X."/>
            <person name="Yu X."/>
            <person name="Liu D.K."/>
            <person name="Tu X.D."/>
            <person name="Liu B."/>
            <person name="Hao Y."/>
            <person name="Liao X.Y."/>
            <person name="Jiang Y.T."/>
            <person name="Sun W.H."/>
            <person name="Chen J."/>
            <person name="Chen Y.Q."/>
            <person name="Ai Y."/>
            <person name="Zhai J.W."/>
            <person name="Wu S.S."/>
            <person name="Zhou Z."/>
            <person name="Hsiao Y.Y."/>
            <person name="Wu W.L."/>
            <person name="Chen Y.Y."/>
            <person name="Lin Y.F."/>
            <person name="Hsu J.L."/>
            <person name="Li C.Y."/>
            <person name="Wang Z.W."/>
            <person name="Zhao X."/>
            <person name="Zhong W.Y."/>
            <person name="Ma X.K."/>
            <person name="Ma L."/>
            <person name="Huang J."/>
            <person name="Chen G.Z."/>
            <person name="Huang M.Z."/>
            <person name="Huang L."/>
            <person name="Peng D.H."/>
            <person name="Luo Y.B."/>
            <person name="Zou S.Q."/>
            <person name="Chen S.P."/>
            <person name="Lan S."/>
            <person name="Tsai W.C."/>
            <person name="Van de Peer Y."/>
            <person name="Liu Z.J."/>
        </authorList>
    </citation>
    <scope>NUCLEOTIDE SEQUENCE [LARGE SCALE GENOMIC DNA]</scope>
    <source>
        <strain evidence="2">Lor288</strain>
    </source>
</reference>
<feature type="region of interest" description="Disordered" evidence="1">
    <location>
        <begin position="457"/>
        <end position="477"/>
    </location>
</feature>
<protein>
    <submittedName>
        <fullName evidence="2">Uncharacterized protein</fullName>
    </submittedName>
</protein>
<evidence type="ECO:0000256" key="1">
    <source>
        <dbReference type="SAM" id="MobiDB-lite"/>
    </source>
</evidence>
<keyword evidence="3" id="KW-1185">Reference proteome</keyword>
<accession>A0ABR2MEW9</accession>
<proteinExistence type="predicted"/>
<gene>
    <name evidence="2" type="ORF">KSP40_PGU012164</name>
</gene>
<dbReference type="EMBL" id="JBBWWR010000008">
    <property type="protein sequence ID" value="KAK8962581.1"/>
    <property type="molecule type" value="Genomic_DNA"/>
</dbReference>